<keyword evidence="3" id="KW-0520">NAD</keyword>
<reference evidence="9" key="1">
    <citation type="journal article" date="2017" name="Genome Biol.">
        <title>Comparative genomics reveals high biological diversity and specific adaptations in the industrially and medically important fungal genus Aspergillus.</title>
        <authorList>
            <person name="de Vries R.P."/>
            <person name="Riley R."/>
            <person name="Wiebenga A."/>
            <person name="Aguilar-Osorio G."/>
            <person name="Amillis S."/>
            <person name="Uchima C.A."/>
            <person name="Anderluh G."/>
            <person name="Asadollahi M."/>
            <person name="Askin M."/>
            <person name="Barry K."/>
            <person name="Battaglia E."/>
            <person name="Bayram O."/>
            <person name="Benocci T."/>
            <person name="Braus-Stromeyer S.A."/>
            <person name="Caldana C."/>
            <person name="Canovas D."/>
            <person name="Cerqueira G.C."/>
            <person name="Chen F."/>
            <person name="Chen W."/>
            <person name="Choi C."/>
            <person name="Clum A."/>
            <person name="Dos Santos R.A."/>
            <person name="Damasio A.R."/>
            <person name="Diallinas G."/>
            <person name="Emri T."/>
            <person name="Fekete E."/>
            <person name="Flipphi M."/>
            <person name="Freyberg S."/>
            <person name="Gallo A."/>
            <person name="Gournas C."/>
            <person name="Habgood R."/>
            <person name="Hainaut M."/>
            <person name="Harispe M.L."/>
            <person name="Henrissat B."/>
            <person name="Hilden K.S."/>
            <person name="Hope R."/>
            <person name="Hossain A."/>
            <person name="Karabika E."/>
            <person name="Karaffa L."/>
            <person name="Karanyi Z."/>
            <person name="Krasevec N."/>
            <person name="Kuo A."/>
            <person name="Kusch H."/>
            <person name="LaButti K."/>
            <person name="Lagendijk E.L."/>
            <person name="Lapidus A."/>
            <person name="Levasseur A."/>
            <person name="Lindquist E."/>
            <person name="Lipzen A."/>
            <person name="Logrieco A.F."/>
            <person name="MacCabe A."/>
            <person name="Maekelae M.R."/>
            <person name="Malavazi I."/>
            <person name="Melin P."/>
            <person name="Meyer V."/>
            <person name="Mielnichuk N."/>
            <person name="Miskei M."/>
            <person name="Molnar A.P."/>
            <person name="Mule G."/>
            <person name="Ngan C.Y."/>
            <person name="Orejas M."/>
            <person name="Orosz E."/>
            <person name="Ouedraogo J.P."/>
            <person name="Overkamp K.M."/>
            <person name="Park H.-S."/>
            <person name="Perrone G."/>
            <person name="Piumi F."/>
            <person name="Punt P.J."/>
            <person name="Ram A.F."/>
            <person name="Ramon A."/>
            <person name="Rauscher S."/>
            <person name="Record E."/>
            <person name="Riano-Pachon D.M."/>
            <person name="Robert V."/>
            <person name="Roehrig J."/>
            <person name="Ruller R."/>
            <person name="Salamov A."/>
            <person name="Salih N.S."/>
            <person name="Samson R.A."/>
            <person name="Sandor E."/>
            <person name="Sanguinetti M."/>
            <person name="Schuetze T."/>
            <person name="Sepcic K."/>
            <person name="Shelest E."/>
            <person name="Sherlock G."/>
            <person name="Sophianopoulou V."/>
            <person name="Squina F.M."/>
            <person name="Sun H."/>
            <person name="Susca A."/>
            <person name="Todd R.B."/>
            <person name="Tsang A."/>
            <person name="Unkles S.E."/>
            <person name="van de Wiele N."/>
            <person name="van Rossen-Uffink D."/>
            <person name="Oliveira J.V."/>
            <person name="Vesth T.C."/>
            <person name="Visser J."/>
            <person name="Yu J.-H."/>
            <person name="Zhou M."/>
            <person name="Andersen M.R."/>
            <person name="Archer D.B."/>
            <person name="Baker S.E."/>
            <person name="Benoit I."/>
            <person name="Brakhage A.A."/>
            <person name="Braus G.H."/>
            <person name="Fischer R."/>
            <person name="Frisvad J.C."/>
            <person name="Goldman G.H."/>
            <person name="Houbraken J."/>
            <person name="Oakley B."/>
            <person name="Pocsi I."/>
            <person name="Scazzocchio C."/>
            <person name="Seiboth B."/>
            <person name="vanKuyk P.A."/>
            <person name="Wortman J."/>
            <person name="Dyer P.S."/>
            <person name="Grigoriev I.V."/>
        </authorList>
    </citation>
    <scope>NUCLEOTIDE SEQUENCE [LARGE SCALE GENOMIC DNA]</scope>
    <source>
        <strain evidence="9">CBS 593.65</strain>
    </source>
</reference>
<evidence type="ECO:0000313" key="8">
    <source>
        <dbReference type="EMBL" id="OJJ54388.1"/>
    </source>
</evidence>
<dbReference type="PANTHER" id="PTHR43720">
    <property type="entry name" value="2-AMINOMUCONIC SEMIALDEHYDE DEHYDROGENASE"/>
    <property type="match status" value="1"/>
</dbReference>
<evidence type="ECO:0000256" key="6">
    <source>
        <dbReference type="RuleBase" id="RU003345"/>
    </source>
</evidence>
<dbReference type="VEuPathDB" id="FungiDB:ASPSYDRAFT_211341"/>
<feature type="active site" evidence="5">
    <location>
        <position position="265"/>
    </location>
</feature>
<evidence type="ECO:0000256" key="3">
    <source>
        <dbReference type="ARBA" id="ARBA00023027"/>
    </source>
</evidence>
<dbReference type="FunFam" id="3.40.309.10:FF:000012">
    <property type="entry name" value="Betaine aldehyde dehydrogenase"/>
    <property type="match status" value="1"/>
</dbReference>
<organism evidence="8 9">
    <name type="scientific">Aspergillus sydowii CBS 593.65</name>
    <dbReference type="NCBI Taxonomy" id="1036612"/>
    <lineage>
        <taxon>Eukaryota</taxon>
        <taxon>Fungi</taxon>
        <taxon>Dikarya</taxon>
        <taxon>Ascomycota</taxon>
        <taxon>Pezizomycotina</taxon>
        <taxon>Eurotiomycetes</taxon>
        <taxon>Eurotiomycetidae</taxon>
        <taxon>Eurotiales</taxon>
        <taxon>Aspergillaceae</taxon>
        <taxon>Aspergillus</taxon>
        <taxon>Aspergillus subgen. Nidulantes</taxon>
    </lineage>
</organism>
<evidence type="ECO:0000259" key="7">
    <source>
        <dbReference type="Pfam" id="PF00171"/>
    </source>
</evidence>
<dbReference type="Proteomes" id="UP000184356">
    <property type="component" value="Unassembled WGS sequence"/>
</dbReference>
<dbReference type="GO" id="GO:0004029">
    <property type="term" value="F:aldehyde dehydrogenase (NAD+) activity"/>
    <property type="evidence" value="ECO:0007669"/>
    <property type="project" value="TreeGrafter"/>
</dbReference>
<feature type="domain" description="Aldehyde dehydrogenase" evidence="7">
    <location>
        <begin position="27"/>
        <end position="489"/>
    </location>
</feature>
<dbReference type="FunFam" id="3.40.605.10:FF:000011">
    <property type="entry name" value="ALD5p Mitochondrial aldehyde dehydrogenase"/>
    <property type="match status" value="1"/>
</dbReference>
<comment type="pathway">
    <text evidence="4">Alcohol metabolism; ethanol degradation; acetate from ethanol: step 2/2.</text>
</comment>
<dbReference type="InterPro" id="IPR016163">
    <property type="entry name" value="Ald_DH_C"/>
</dbReference>
<evidence type="ECO:0000256" key="4">
    <source>
        <dbReference type="ARBA" id="ARBA00037885"/>
    </source>
</evidence>
<proteinExistence type="inferred from homology"/>
<dbReference type="Pfam" id="PF00171">
    <property type="entry name" value="Aldedh"/>
    <property type="match status" value="1"/>
</dbReference>
<comment type="similarity">
    <text evidence="1 6">Belongs to the aldehyde dehydrogenase family.</text>
</comment>
<dbReference type="GO" id="GO:0006598">
    <property type="term" value="P:polyamine catabolic process"/>
    <property type="evidence" value="ECO:0007669"/>
    <property type="project" value="TreeGrafter"/>
</dbReference>
<dbReference type="Gene3D" id="3.40.309.10">
    <property type="entry name" value="Aldehyde Dehydrogenase, Chain A, domain 2"/>
    <property type="match status" value="1"/>
</dbReference>
<dbReference type="SUPFAM" id="SSF53720">
    <property type="entry name" value="ALDH-like"/>
    <property type="match status" value="1"/>
</dbReference>
<evidence type="ECO:0000256" key="5">
    <source>
        <dbReference type="PROSITE-ProRule" id="PRU10007"/>
    </source>
</evidence>
<dbReference type="Gene3D" id="3.40.605.10">
    <property type="entry name" value="Aldehyde Dehydrogenase, Chain A, domain 1"/>
    <property type="match status" value="1"/>
</dbReference>
<protein>
    <recommendedName>
        <fullName evidence="7">Aldehyde dehydrogenase domain-containing protein</fullName>
    </recommendedName>
</protein>
<dbReference type="OrthoDB" id="310895at2759"/>
<evidence type="ECO:0000256" key="2">
    <source>
        <dbReference type="ARBA" id="ARBA00023002"/>
    </source>
</evidence>
<dbReference type="STRING" id="1036612.A0A1L9T4Q1"/>
<dbReference type="GeneID" id="63760086"/>
<dbReference type="InterPro" id="IPR015590">
    <property type="entry name" value="Aldehyde_DH_dom"/>
</dbReference>
<dbReference type="CDD" id="cd07091">
    <property type="entry name" value="ALDH_F1-2_Ald2-like"/>
    <property type="match status" value="1"/>
</dbReference>
<evidence type="ECO:0000313" key="9">
    <source>
        <dbReference type="Proteomes" id="UP000184356"/>
    </source>
</evidence>
<accession>A0A1L9T4Q1</accession>
<gene>
    <name evidence="8" type="ORF">ASPSYDRAFT_211341</name>
</gene>
<dbReference type="PANTHER" id="PTHR43720:SF3">
    <property type="entry name" value="ALDEHYDE DEHYDROGENASE ALDH (AFU_ORTHOLOGUE AFUA_8G02310)-RELATED"/>
    <property type="match status" value="1"/>
</dbReference>
<sequence length="497" mass="53232">MAETIQLTAPNGLKYGQPTGLFINNKFVPSKSGKKLSTINPATGDVIAEVFAAGVEDIDAAVTAARNAFNNPEWRDMDAASRGKLLLKLSELAERDAHILATIDTWDLGKPYGATSTEDVPETISVFQYYGGWADKNFGQIIETNPAKLAFTRHEPIGVCGQIVPWNFPVMMVAWKLGPALATGNTVVLKAAEQTPLSALYMAQLIKEAGFPPGVVNIVNGLGREAGAAIVEHPGVDKVAFTGSTATGRQIMKSSSASLKNVTLETGGKSPLIVFDDANFEQAVKWSCAGIMGGMGQVCTATSRVYVQEGIYQEFLEAFLQEVKSSTVIGDPFDEATTHGPQVSQAQLDRIIQFIEGAKRDGAKQATGGVRSGTRGFFIEPTVFQDVPNSMAISREEVFGPCVVIAPFKTEEEVIEKANDTTYGLAAAVFSENIRKSHRVANRLEAGTVWINSSQDSHFGIPFGGYKQSGIGRELGAYALSSYTQVKAVHVNLGLDL</sequence>
<dbReference type="EMBL" id="KV878595">
    <property type="protein sequence ID" value="OJJ54388.1"/>
    <property type="molecule type" value="Genomic_DNA"/>
</dbReference>
<dbReference type="FunFam" id="3.40.605.10:FF:000026">
    <property type="entry name" value="Aldehyde dehydrogenase, putative"/>
    <property type="match status" value="1"/>
</dbReference>
<name>A0A1L9T4Q1_9EURO</name>
<evidence type="ECO:0000256" key="1">
    <source>
        <dbReference type="ARBA" id="ARBA00009986"/>
    </source>
</evidence>
<dbReference type="GO" id="GO:0046394">
    <property type="term" value="P:carboxylic acid biosynthetic process"/>
    <property type="evidence" value="ECO:0007669"/>
    <property type="project" value="UniProtKB-ARBA"/>
</dbReference>
<dbReference type="InterPro" id="IPR016162">
    <property type="entry name" value="Ald_DH_N"/>
</dbReference>
<dbReference type="RefSeq" id="XP_040698194.1">
    <property type="nucleotide sequence ID" value="XM_040844013.1"/>
</dbReference>
<dbReference type="PROSITE" id="PS00687">
    <property type="entry name" value="ALDEHYDE_DEHYDR_GLU"/>
    <property type="match status" value="1"/>
</dbReference>
<dbReference type="InterPro" id="IPR029510">
    <property type="entry name" value="Ald_DH_CS_GLU"/>
</dbReference>
<keyword evidence="2 6" id="KW-0560">Oxidoreductase</keyword>
<keyword evidence="9" id="KW-1185">Reference proteome</keyword>
<dbReference type="AlphaFoldDB" id="A0A1L9T4Q1"/>
<dbReference type="InterPro" id="IPR016161">
    <property type="entry name" value="Ald_DH/histidinol_DH"/>
</dbReference>